<dbReference type="Gene3D" id="1.20.930.10">
    <property type="entry name" value="Conserved domain common to transcription factors TFIIS, elongin A, CRSP70"/>
    <property type="match status" value="1"/>
</dbReference>
<sequence>MRRIIEAIKTAKKILHLSLLIQSNLMESSSDEVTAIKAFKTFLDLPVSTLALQYSPHFLSTILCCKKSPECSLRIKSMANKCLKKYYATFSSFANYNSVPSFISFYKSEVKRNILNSFADCIFQQNYGKEKFHNFVTHI</sequence>
<reference evidence="1 2" key="1">
    <citation type="submission" date="2024-04" db="EMBL/GenBank/DDBJ databases">
        <authorList>
            <person name="Rising A."/>
            <person name="Reimegard J."/>
            <person name="Sonavane S."/>
            <person name="Akerstrom W."/>
            <person name="Nylinder S."/>
            <person name="Hedman E."/>
            <person name="Kallberg Y."/>
        </authorList>
    </citation>
    <scope>NUCLEOTIDE SEQUENCE [LARGE SCALE GENOMIC DNA]</scope>
</reference>
<proteinExistence type="predicted"/>
<dbReference type="AlphaFoldDB" id="A0AAV1YWV0"/>
<gene>
    <name evidence="1" type="ORF">LARSCL_LOCUS986</name>
</gene>
<dbReference type="Proteomes" id="UP001497382">
    <property type="component" value="Unassembled WGS sequence"/>
</dbReference>
<comment type="caution">
    <text evidence="1">The sequence shown here is derived from an EMBL/GenBank/DDBJ whole genome shotgun (WGS) entry which is preliminary data.</text>
</comment>
<evidence type="ECO:0000313" key="2">
    <source>
        <dbReference type="Proteomes" id="UP001497382"/>
    </source>
</evidence>
<keyword evidence="2" id="KW-1185">Reference proteome</keyword>
<dbReference type="InterPro" id="IPR035441">
    <property type="entry name" value="TFIIS/LEDGF_dom_sf"/>
</dbReference>
<organism evidence="1 2">
    <name type="scientific">Larinioides sclopetarius</name>
    <dbReference type="NCBI Taxonomy" id="280406"/>
    <lineage>
        <taxon>Eukaryota</taxon>
        <taxon>Metazoa</taxon>
        <taxon>Ecdysozoa</taxon>
        <taxon>Arthropoda</taxon>
        <taxon>Chelicerata</taxon>
        <taxon>Arachnida</taxon>
        <taxon>Araneae</taxon>
        <taxon>Araneomorphae</taxon>
        <taxon>Entelegynae</taxon>
        <taxon>Araneoidea</taxon>
        <taxon>Araneidae</taxon>
        <taxon>Larinioides</taxon>
    </lineage>
</organism>
<dbReference type="EMBL" id="CAXIEN010000005">
    <property type="protein sequence ID" value="CAL1262432.1"/>
    <property type="molecule type" value="Genomic_DNA"/>
</dbReference>
<name>A0AAV1YWV0_9ARAC</name>
<evidence type="ECO:0000313" key="1">
    <source>
        <dbReference type="EMBL" id="CAL1262432.1"/>
    </source>
</evidence>
<protein>
    <submittedName>
        <fullName evidence="1">Uncharacterized protein</fullName>
    </submittedName>
</protein>
<accession>A0AAV1YWV0</accession>